<keyword evidence="1" id="KW-1133">Transmembrane helix</keyword>
<dbReference type="Proteomes" id="UP000306790">
    <property type="component" value="Unassembled WGS sequence"/>
</dbReference>
<proteinExistence type="predicted"/>
<dbReference type="EMBL" id="QFVP01000001">
    <property type="protein sequence ID" value="THE42449.1"/>
    <property type="molecule type" value="Genomic_DNA"/>
</dbReference>
<keyword evidence="3" id="KW-1185">Reference proteome</keyword>
<feature type="transmembrane region" description="Helical" evidence="1">
    <location>
        <begin position="6"/>
        <end position="22"/>
    </location>
</feature>
<accession>A0ABY2PZF5</accession>
<dbReference type="RefSeq" id="WP_048220569.1">
    <property type="nucleotide sequence ID" value="NZ_QFVP01000001.1"/>
</dbReference>
<evidence type="ECO:0000313" key="3">
    <source>
        <dbReference type="Proteomes" id="UP000306790"/>
    </source>
</evidence>
<comment type="caution">
    <text evidence="2">The sequence shown here is derived from an EMBL/GenBank/DDBJ whole genome shotgun (WGS) entry which is preliminary data.</text>
</comment>
<organism evidence="2 3">
    <name type="scientific">Citrobacter murliniae</name>
    <dbReference type="NCBI Taxonomy" id="67829"/>
    <lineage>
        <taxon>Bacteria</taxon>
        <taxon>Pseudomonadati</taxon>
        <taxon>Pseudomonadota</taxon>
        <taxon>Gammaproteobacteria</taxon>
        <taxon>Enterobacterales</taxon>
        <taxon>Enterobacteriaceae</taxon>
        <taxon>Citrobacter</taxon>
        <taxon>Citrobacter freundii complex</taxon>
    </lineage>
</organism>
<gene>
    <name evidence="2" type="ORF">DJ535_00910</name>
</gene>
<reference evidence="2 3" key="1">
    <citation type="submission" date="2018-05" db="EMBL/GenBank/DDBJ databases">
        <title>Isolation and genomic analyses of lactose-positive bacteria from faecal samples of preterm neonates.</title>
        <authorList>
            <person name="Chen Y."/>
            <person name="Brook T.C."/>
            <person name="O'Neill I."/>
            <person name="Soe C.Z."/>
            <person name="Hall L.J."/>
            <person name="Hoyles L."/>
        </authorList>
    </citation>
    <scope>NUCLEOTIDE SEQUENCE [LARGE SCALE GENOMIC DNA]</scope>
    <source>
        <strain evidence="2 3">P080C CL</strain>
    </source>
</reference>
<evidence type="ECO:0000313" key="2">
    <source>
        <dbReference type="EMBL" id="THE42449.1"/>
    </source>
</evidence>
<protein>
    <submittedName>
        <fullName evidence="2">Uncharacterized protein</fullName>
    </submittedName>
</protein>
<sequence>MEYIPIFLAFGSALIAIIGNTWDKNESGLKKLTIPGRFTLALVVFALIYSFVSTYQQRENEQHIKLEKQKLGKIINLEISKSLNSIASPFRSLYIENNGGKYISDNNISFDLMLKKPMLEKAQNTCLELRPKTFFSVPDGGTWNDIFRTHITSGINRLDRLVDRYGSSMSVDMLDAINDLQVNGYFSWYAYSIPRRESSSRSENAIPPCAIGQAIGVHKVYLEMLKKIKVLNDSETLVR</sequence>
<feature type="transmembrane region" description="Helical" evidence="1">
    <location>
        <begin position="34"/>
        <end position="52"/>
    </location>
</feature>
<keyword evidence="1" id="KW-0812">Transmembrane</keyword>
<name>A0ABY2PZF5_9ENTR</name>
<keyword evidence="1" id="KW-0472">Membrane</keyword>
<evidence type="ECO:0000256" key="1">
    <source>
        <dbReference type="SAM" id="Phobius"/>
    </source>
</evidence>